<protein>
    <recommendedName>
        <fullName evidence="3">Lipoprotein</fullName>
    </recommendedName>
</protein>
<dbReference type="EMBL" id="RCNR01000027">
    <property type="protein sequence ID" value="MUH36898.1"/>
    <property type="molecule type" value="Genomic_DNA"/>
</dbReference>
<evidence type="ECO:0008006" key="3">
    <source>
        <dbReference type="Google" id="ProtNLM"/>
    </source>
</evidence>
<evidence type="ECO:0000313" key="2">
    <source>
        <dbReference type="Proteomes" id="UP000540519"/>
    </source>
</evidence>
<dbReference type="Proteomes" id="UP000540519">
    <property type="component" value="Unassembled WGS sequence"/>
</dbReference>
<comment type="caution">
    <text evidence="1">The sequence shown here is derived from an EMBL/GenBank/DDBJ whole genome shotgun (WGS) entry which is preliminary data.</text>
</comment>
<evidence type="ECO:0000313" key="1">
    <source>
        <dbReference type="EMBL" id="MUH36898.1"/>
    </source>
</evidence>
<dbReference type="PROSITE" id="PS51257">
    <property type="entry name" value="PROKAR_LIPOPROTEIN"/>
    <property type="match status" value="1"/>
</dbReference>
<dbReference type="AlphaFoldDB" id="A0A7X2ZUZ2"/>
<reference evidence="1 2" key="1">
    <citation type="journal article" date="2019" name="Mar. Drugs">
        <title>Comparative Genomics and CAZyme Genome Repertoires of Marine Zobellia amurskyensis KMM 3526(T) and Zobellia laminariae KMM 3676(T).</title>
        <authorList>
            <person name="Chernysheva N."/>
            <person name="Bystritskaya E."/>
            <person name="Stenkova A."/>
            <person name="Golovkin I."/>
            <person name="Nedashkovskaya O."/>
            <person name="Isaeva M."/>
        </authorList>
    </citation>
    <scope>NUCLEOTIDE SEQUENCE [LARGE SCALE GENOMIC DNA]</scope>
    <source>
        <strain evidence="1 2">KMM 3526</strain>
    </source>
</reference>
<keyword evidence="2" id="KW-1185">Reference proteome</keyword>
<sequence>MIERIKEGLINPIVNMKPILLIIVLFFSSCKGQEKGIRNERGVQTEERLLLVESDNYSGSDEEEFIVVTDMKTLQKFYSKVNRTRKPGLPLPQIDFTKELLIIYCAGKRKNSYEPRLFVANESENELVLGVMNENKKETSTSITTPFSVYRLPLTQKEIILQ</sequence>
<name>A0A7X2ZUZ2_9FLAO</name>
<proteinExistence type="predicted"/>
<organism evidence="1 2">
    <name type="scientific">Zobellia amurskyensis</name>
    <dbReference type="NCBI Taxonomy" id="248905"/>
    <lineage>
        <taxon>Bacteria</taxon>
        <taxon>Pseudomonadati</taxon>
        <taxon>Bacteroidota</taxon>
        <taxon>Flavobacteriia</taxon>
        <taxon>Flavobacteriales</taxon>
        <taxon>Flavobacteriaceae</taxon>
        <taxon>Zobellia</taxon>
    </lineage>
</organism>
<gene>
    <name evidence="1" type="ORF">D9O36_13675</name>
</gene>
<accession>A0A7X2ZUZ2</accession>